<sequence length="103" mass="11945">MDFKQTVGEQIRRVRKLRGMTREQLAEQSGLIFSYINDVERGIRNISLEFRLRLGMEKRAMEGKFNGGRVLGYDNMDKELVTMKMRSSLFAGTKKSRAADHQD</sequence>
<proteinExistence type="predicted"/>
<dbReference type="Gene3D" id="1.10.260.40">
    <property type="entry name" value="lambda repressor-like DNA-binding domains"/>
    <property type="match status" value="1"/>
</dbReference>
<keyword evidence="3" id="KW-1185">Reference proteome</keyword>
<dbReference type="InterPro" id="IPR010982">
    <property type="entry name" value="Lambda_DNA-bd_dom_sf"/>
</dbReference>
<keyword evidence="2" id="KW-0238">DNA-binding</keyword>
<protein>
    <submittedName>
        <fullName evidence="2">DNA-binding protein</fullName>
    </submittedName>
</protein>
<dbReference type="PROSITE" id="PS50943">
    <property type="entry name" value="HTH_CROC1"/>
    <property type="match status" value="1"/>
</dbReference>
<reference evidence="2 3" key="2">
    <citation type="journal article" date="2016" name="Genome Announc.">
        <title>Complete Genome Sequences of Two Interactive Moderate Thermophiles, Paenibacillus napthalenovorans 32O-Y and Paenibacillus sp. 32O-W.</title>
        <authorList>
            <person name="Butler R.R.III."/>
            <person name="Wang J."/>
            <person name="Stark B.C."/>
            <person name="Pombert J.F."/>
        </authorList>
    </citation>
    <scope>NUCLEOTIDE SEQUENCE [LARGE SCALE GENOMIC DNA]</scope>
    <source>
        <strain evidence="2 3">32O-Y</strain>
    </source>
</reference>
<feature type="domain" description="HTH cro/C1-type" evidence="1">
    <location>
        <begin position="11"/>
        <end position="49"/>
    </location>
</feature>
<dbReference type="PATRIC" id="fig|162209.4.peg.4574"/>
<dbReference type="AlphaFoldDB" id="A0A0U2INH2"/>
<name>A0A0U2INH2_9BACL</name>
<dbReference type="GO" id="GO:0003677">
    <property type="term" value="F:DNA binding"/>
    <property type="evidence" value="ECO:0007669"/>
    <property type="project" value="UniProtKB-KW"/>
</dbReference>
<reference evidence="3" key="1">
    <citation type="submission" date="2015-12" db="EMBL/GenBank/DDBJ databases">
        <title>Complete genome sequences of two moderately thermophilic Paenibacillus species.</title>
        <authorList>
            <person name="Butler R.III."/>
            <person name="Wang J."/>
            <person name="Stark B.C."/>
            <person name="Pombert J.-F."/>
        </authorList>
    </citation>
    <scope>NUCLEOTIDE SEQUENCE [LARGE SCALE GENOMIC DNA]</scope>
    <source>
        <strain evidence="3">32O-Y</strain>
    </source>
</reference>
<gene>
    <name evidence="2" type="ORF">IJ22_43330</name>
</gene>
<dbReference type="KEGG" id="pnp:IJ22_43330"/>
<dbReference type="Proteomes" id="UP000061660">
    <property type="component" value="Chromosome"/>
</dbReference>
<accession>A0A0U2INH2</accession>
<evidence type="ECO:0000313" key="3">
    <source>
        <dbReference type="Proteomes" id="UP000061660"/>
    </source>
</evidence>
<dbReference type="InterPro" id="IPR001387">
    <property type="entry name" value="Cro/C1-type_HTH"/>
</dbReference>
<evidence type="ECO:0000259" key="1">
    <source>
        <dbReference type="PROSITE" id="PS50943"/>
    </source>
</evidence>
<dbReference type="CDD" id="cd00093">
    <property type="entry name" value="HTH_XRE"/>
    <property type="match status" value="1"/>
</dbReference>
<dbReference type="EMBL" id="CP013652">
    <property type="protein sequence ID" value="ALS24619.1"/>
    <property type="molecule type" value="Genomic_DNA"/>
</dbReference>
<dbReference type="OrthoDB" id="9814553at2"/>
<dbReference type="SUPFAM" id="SSF47413">
    <property type="entry name" value="lambda repressor-like DNA-binding domains"/>
    <property type="match status" value="1"/>
</dbReference>
<evidence type="ECO:0000313" key="2">
    <source>
        <dbReference type="EMBL" id="ALS24619.1"/>
    </source>
</evidence>
<dbReference type="Pfam" id="PF01381">
    <property type="entry name" value="HTH_3"/>
    <property type="match status" value="1"/>
</dbReference>
<organism evidence="2 3">
    <name type="scientific">Paenibacillus naphthalenovorans</name>
    <dbReference type="NCBI Taxonomy" id="162209"/>
    <lineage>
        <taxon>Bacteria</taxon>
        <taxon>Bacillati</taxon>
        <taxon>Bacillota</taxon>
        <taxon>Bacilli</taxon>
        <taxon>Bacillales</taxon>
        <taxon>Paenibacillaceae</taxon>
        <taxon>Paenibacillus</taxon>
    </lineage>
</organism>
<dbReference type="RefSeq" id="WP_082660902.1">
    <property type="nucleotide sequence ID" value="NZ_CP013652.1"/>
</dbReference>